<dbReference type="EMBL" id="JAKFHA010000027">
    <property type="protein sequence ID" value="MCF2531811.1"/>
    <property type="molecule type" value="Genomic_DNA"/>
</dbReference>
<dbReference type="Proteomes" id="UP001165378">
    <property type="component" value="Unassembled WGS sequence"/>
</dbReference>
<dbReference type="AlphaFoldDB" id="A0AA41U3H2"/>
<protein>
    <submittedName>
        <fullName evidence="1">Uncharacterized protein</fullName>
    </submittedName>
</protein>
<dbReference type="SUPFAM" id="SSF48498">
    <property type="entry name" value="Tetracyclin repressor-like, C-terminal domain"/>
    <property type="match status" value="1"/>
</dbReference>
<accession>A0AA41U3H2</accession>
<gene>
    <name evidence="1" type="ORF">LZ495_31975</name>
</gene>
<organism evidence="1 2">
    <name type="scientific">Yinghuangia soli</name>
    <dbReference type="NCBI Taxonomy" id="2908204"/>
    <lineage>
        <taxon>Bacteria</taxon>
        <taxon>Bacillati</taxon>
        <taxon>Actinomycetota</taxon>
        <taxon>Actinomycetes</taxon>
        <taxon>Kitasatosporales</taxon>
        <taxon>Streptomycetaceae</taxon>
        <taxon>Yinghuangia</taxon>
    </lineage>
</organism>
<dbReference type="Gene3D" id="1.10.357.10">
    <property type="entry name" value="Tetracycline Repressor, domain 2"/>
    <property type="match status" value="1"/>
</dbReference>
<evidence type="ECO:0000313" key="1">
    <source>
        <dbReference type="EMBL" id="MCF2531811.1"/>
    </source>
</evidence>
<keyword evidence="2" id="KW-1185">Reference proteome</keyword>
<name>A0AA41U3H2_9ACTN</name>
<reference evidence="1" key="1">
    <citation type="submission" date="2022-01" db="EMBL/GenBank/DDBJ databases">
        <title>Genome-Based Taxonomic Classification of the Phylum Actinobacteria.</title>
        <authorList>
            <person name="Gao Y."/>
        </authorList>
    </citation>
    <scope>NUCLEOTIDE SEQUENCE</scope>
    <source>
        <strain evidence="1">KLBMP 8922</strain>
    </source>
</reference>
<comment type="caution">
    <text evidence="1">The sequence shown here is derived from an EMBL/GenBank/DDBJ whole genome shotgun (WGS) entry which is preliminary data.</text>
</comment>
<evidence type="ECO:0000313" key="2">
    <source>
        <dbReference type="Proteomes" id="UP001165378"/>
    </source>
</evidence>
<dbReference type="InterPro" id="IPR036271">
    <property type="entry name" value="Tet_transcr_reg_TetR-rel_C_sf"/>
</dbReference>
<sequence length="120" mass="12592">MIRASLAAARAHPDEFLTLSNSWTHIRRAPELAGIVVRRDAGRALWADALAAGVADGSLRAGLDPGEVLRIIFSALHGSLDHRFDVPEAAAAPAGSADTLVALLLDGLRPRPEPRTESAG</sequence>
<proteinExistence type="predicted"/>